<accession>A0A8I2YT57</accession>
<dbReference type="PANTHER" id="PTHR12283">
    <property type="entry name" value="GLUTAMINYL-PEPTIDE CYCLOTRANSFERASE"/>
    <property type="match status" value="1"/>
</dbReference>
<keyword evidence="1" id="KW-0808">Transferase</keyword>
<organism evidence="5 6">
    <name type="scientific">Boletus reticuloceps</name>
    <dbReference type="NCBI Taxonomy" id="495285"/>
    <lineage>
        <taxon>Eukaryota</taxon>
        <taxon>Fungi</taxon>
        <taxon>Dikarya</taxon>
        <taxon>Basidiomycota</taxon>
        <taxon>Agaricomycotina</taxon>
        <taxon>Agaricomycetes</taxon>
        <taxon>Agaricomycetidae</taxon>
        <taxon>Boletales</taxon>
        <taxon>Boletineae</taxon>
        <taxon>Boletaceae</taxon>
        <taxon>Boletoideae</taxon>
        <taxon>Boletus</taxon>
    </lineage>
</organism>
<dbReference type="InterPro" id="IPR040234">
    <property type="entry name" value="QC/QCL"/>
</dbReference>
<feature type="domain" description="Peptidase M28" evidence="4">
    <location>
        <begin position="132"/>
        <end position="384"/>
    </location>
</feature>
<dbReference type="GO" id="GO:0008270">
    <property type="term" value="F:zinc ion binding"/>
    <property type="evidence" value="ECO:0007669"/>
    <property type="project" value="TreeGrafter"/>
</dbReference>
<proteinExistence type="inferred from homology"/>
<dbReference type="Pfam" id="PF04389">
    <property type="entry name" value="Peptidase_M28"/>
    <property type="match status" value="1"/>
</dbReference>
<dbReference type="PANTHER" id="PTHR12283:SF6">
    <property type="entry name" value="GLUTAMINYL-PEPTIDE CYCLOTRANSFERASE-RELATED"/>
    <property type="match status" value="1"/>
</dbReference>
<dbReference type="AlphaFoldDB" id="A0A8I2YT57"/>
<keyword evidence="3" id="KW-0732">Signal</keyword>
<comment type="similarity">
    <text evidence="3">Belongs to the peptidase M28 family.</text>
</comment>
<evidence type="ECO:0000256" key="3">
    <source>
        <dbReference type="RuleBase" id="RU361240"/>
    </source>
</evidence>
<feature type="chain" id="PRO_5034506939" description="Peptide hydrolase" evidence="3">
    <location>
        <begin position="24"/>
        <end position="412"/>
    </location>
</feature>
<dbReference type="CDD" id="cd03880">
    <property type="entry name" value="M28_QC_like"/>
    <property type="match status" value="1"/>
</dbReference>
<keyword evidence="3" id="KW-0645">Protease</keyword>
<dbReference type="InterPro" id="IPR007484">
    <property type="entry name" value="Peptidase_M28"/>
</dbReference>
<keyword evidence="2" id="KW-0012">Acyltransferase</keyword>
<evidence type="ECO:0000313" key="5">
    <source>
        <dbReference type="EMBL" id="KAG6376282.1"/>
    </source>
</evidence>
<dbReference type="SUPFAM" id="SSF53187">
    <property type="entry name" value="Zn-dependent exopeptidases"/>
    <property type="match status" value="1"/>
</dbReference>
<gene>
    <name evidence="5" type="ORF">JVT61DRAFT_2260</name>
</gene>
<dbReference type="EMBL" id="JAGFBS010000012">
    <property type="protein sequence ID" value="KAG6376282.1"/>
    <property type="molecule type" value="Genomic_DNA"/>
</dbReference>
<evidence type="ECO:0000256" key="2">
    <source>
        <dbReference type="ARBA" id="ARBA00023315"/>
    </source>
</evidence>
<keyword evidence="3" id="KW-0378">Hydrolase</keyword>
<dbReference type="Proteomes" id="UP000683000">
    <property type="component" value="Unassembled WGS sequence"/>
</dbReference>
<comment type="caution">
    <text evidence="5">The sequence shown here is derived from an EMBL/GenBank/DDBJ whole genome shotgun (WGS) entry which is preliminary data.</text>
</comment>
<dbReference type="InterPro" id="IPR037457">
    <property type="entry name" value="M28_QC"/>
</dbReference>
<dbReference type="GO" id="GO:0008233">
    <property type="term" value="F:peptidase activity"/>
    <property type="evidence" value="ECO:0007669"/>
    <property type="project" value="UniProtKB-KW"/>
</dbReference>
<keyword evidence="6" id="KW-1185">Reference proteome</keyword>
<protein>
    <recommendedName>
        <fullName evidence="3">Peptide hydrolase</fullName>
        <ecNumber evidence="3">3.4.-.-</ecNumber>
    </recommendedName>
</protein>
<name>A0A8I2YT57_9AGAM</name>
<dbReference type="Gene3D" id="3.40.630.10">
    <property type="entry name" value="Zn peptidases"/>
    <property type="match status" value="1"/>
</dbReference>
<evidence type="ECO:0000313" key="6">
    <source>
        <dbReference type="Proteomes" id="UP000683000"/>
    </source>
</evidence>
<dbReference type="EC" id="3.4.-.-" evidence="3"/>
<reference evidence="5" key="1">
    <citation type="submission" date="2021-03" db="EMBL/GenBank/DDBJ databases">
        <title>Evolutionary innovations through gain and loss of genes in the ectomycorrhizal Boletales.</title>
        <authorList>
            <person name="Wu G."/>
            <person name="Miyauchi S."/>
            <person name="Morin E."/>
            <person name="Yang Z.-L."/>
            <person name="Xu J."/>
            <person name="Martin F.M."/>
        </authorList>
    </citation>
    <scope>NUCLEOTIDE SEQUENCE</scope>
    <source>
        <strain evidence="5">BR01</strain>
    </source>
</reference>
<keyword evidence="3" id="KW-0479">Metal-binding</keyword>
<feature type="signal peptide" evidence="3">
    <location>
        <begin position="1"/>
        <end position="23"/>
    </location>
</feature>
<evidence type="ECO:0000256" key="1">
    <source>
        <dbReference type="ARBA" id="ARBA00022679"/>
    </source>
</evidence>
<dbReference type="OrthoDB" id="3907302at2759"/>
<keyword evidence="3" id="KW-0862">Zinc</keyword>
<evidence type="ECO:0000259" key="4">
    <source>
        <dbReference type="Pfam" id="PF04389"/>
    </source>
</evidence>
<dbReference type="GO" id="GO:0006508">
    <property type="term" value="P:proteolysis"/>
    <property type="evidence" value="ECO:0007669"/>
    <property type="project" value="UniProtKB-KW"/>
</dbReference>
<dbReference type="GO" id="GO:0016603">
    <property type="term" value="F:glutaminyl-peptide cyclotransferase activity"/>
    <property type="evidence" value="ECO:0007669"/>
    <property type="project" value="InterPro"/>
</dbReference>
<sequence>MRFRPFHFVKFSVFALLAWTTQSSQLSRLGQRDLTQLSTEQIVALANSVDPVKNIDTRNPDSHLSRLLIPRSGALCIFDRQCVFLMPRLVVGSENSTFVRQHITAALRALNWHVEEDRFTEYTPYGQRSFTNIIATKDPSALRRIIVSAHYDSKFFPTYPENQFVGATDSAASCAMMLDLAEALNPLLDDREQRLLDGQEDDEDLAETTLQLVFFDGEEAFKEWTDADSVYGARHLSGKWATTYVAPHMKRRLISHSMTELGGIEHLILLDLLGAPSPSVRSYFTDTAWLFDSLASAERRLHESGVLIDSEDAATFQSFFVPRRGNEFNYGYIADDHIPFLQRGVNVLHLIPYPFPGVWHTLRDDATALDISTMRRWNLVLRVFMSEYLGLQPKLDSIQTRHEHIKRFEYEL</sequence>